<comment type="caution">
    <text evidence="1">The sequence shown here is derived from an EMBL/GenBank/DDBJ whole genome shotgun (WGS) entry which is preliminary data.</text>
</comment>
<dbReference type="AlphaFoldDB" id="A0A1V6CA67"/>
<gene>
    <name evidence="1" type="ORF">BWX89_00776</name>
</gene>
<dbReference type="InterPro" id="IPR032287">
    <property type="entry name" value="DUF4838"/>
</dbReference>
<organism evidence="1">
    <name type="scientific">candidate division TA06 bacterium ADurb.Bin131</name>
    <dbReference type="NCBI Taxonomy" id="1852827"/>
    <lineage>
        <taxon>Bacteria</taxon>
        <taxon>Bacteria division TA06</taxon>
    </lineage>
</organism>
<proteinExistence type="predicted"/>
<evidence type="ECO:0008006" key="2">
    <source>
        <dbReference type="Google" id="ProtNLM"/>
    </source>
</evidence>
<sequence length="604" mass="69361">MEKEMPSIVEKDKLFLVKDGKACAKIVVPENPTEKENKAAQLIQEYIYQMTKTGLPIVKYSPELKGTLISIGSTDLTQDTLKIRQANYPEKEKAVVKRNGAIVYVAGNDAGAYSGTVRAAYLLLEQLGCGFYAPAKHWIVIPKVKNVSIGNLDISLIPAFSHRHIWWPWERKNFDGEAWGLGGVLGHYSHIYYSLIPPKTYFKDHPEYFALVNGKRQEKNAQICFSNPEVQRIIIEKAKQHFDKDPSQVMFSLSANDCGGFCECDECKKLGKNPSEQSLSFANIIAKELHKTHPDKNVIFYAYWFTAKAPENIKAEPGVFAMVINNTCKAHSLRDNNCPGKANWIKNFLKWKDTGAGLAIYEWYIPGCNVKEWGDTPFLPGESALIDLRLWKSYGVEWVTYESWHGEKEENYPIRWPMYYTIAKGMENPYVTYKSLVQEACKKLFGPASQPMTEFYLELSDILNRCPVHSVNWTPPKIQDVYTKKDMEKLRKILSEAMKDASSAEDEVVWRVNDVLRCWVRFEQIYKDLPLKKNFEVQYPKFQIKHPDGIFYTGLEEVDDALLRDLLGIPPDTKIYVIEKGKKRLLEKTEKIKLQQKEALQISY</sequence>
<evidence type="ECO:0000313" key="1">
    <source>
        <dbReference type="EMBL" id="OQB73797.1"/>
    </source>
</evidence>
<reference evidence="1" key="1">
    <citation type="submission" date="2017-02" db="EMBL/GenBank/DDBJ databases">
        <title>Delving into the versatile metabolic prowess of the omnipresent phylum Bacteroidetes.</title>
        <authorList>
            <person name="Nobu M.K."/>
            <person name="Mei R."/>
            <person name="Narihiro T."/>
            <person name="Kuroda K."/>
            <person name="Liu W.-T."/>
        </authorList>
    </citation>
    <scope>NUCLEOTIDE SEQUENCE</scope>
    <source>
        <strain evidence="1">ADurb.Bin131</strain>
    </source>
</reference>
<name>A0A1V6CA67_UNCT6</name>
<dbReference type="PANTHER" id="PTHR47406:SF2">
    <property type="entry name" value="ALPHA GLUCURONIDASE N-TERMINAL DOMAIN-CONTAINING PROTEIN"/>
    <property type="match status" value="1"/>
</dbReference>
<accession>A0A1V6CA67</accession>
<dbReference type="EMBL" id="MWDQ01000064">
    <property type="protein sequence ID" value="OQB73797.1"/>
    <property type="molecule type" value="Genomic_DNA"/>
</dbReference>
<dbReference type="Pfam" id="PF16126">
    <property type="entry name" value="DUF4838"/>
    <property type="match status" value="1"/>
</dbReference>
<dbReference type="Proteomes" id="UP000485562">
    <property type="component" value="Unassembled WGS sequence"/>
</dbReference>
<protein>
    <recommendedName>
        <fullName evidence="2">Alpha glucuronidase N-terminal domain-containing protein</fullName>
    </recommendedName>
</protein>
<dbReference type="PANTHER" id="PTHR47406">
    <property type="entry name" value="COAGULATION FACTOR 5/8 TYPE, C-TERMINAL"/>
    <property type="match status" value="1"/>
</dbReference>